<dbReference type="AlphaFoldDB" id="A0A0S6VR12"/>
<proteinExistence type="predicted"/>
<feature type="domain" description="GerMN" evidence="1">
    <location>
        <begin position="87"/>
        <end position="176"/>
    </location>
</feature>
<dbReference type="EMBL" id="DF820455">
    <property type="protein sequence ID" value="GAK49543.1"/>
    <property type="molecule type" value="Genomic_DNA"/>
</dbReference>
<name>A0A0S6VR12_9BACT</name>
<sequence>MSKWWLLVILLIIGLVGGTWYLYTSSPQGMIDALPKLPGFPVTPPSDSETLEGQQREVTLFVSSASSGVLTRAIREITKRDDILDEVTQTITLLIQPDPDVRNAALPDGTALLNVFLSGGGILYLNMNRNLQDRHIGGLNAELTTMTALVNTVLLNFQEIKHVQILVEGAEIETLAGHIDCRKPFSNVLLMDS</sequence>
<dbReference type="Pfam" id="PF10646">
    <property type="entry name" value="Germane"/>
    <property type="match status" value="1"/>
</dbReference>
<evidence type="ECO:0000313" key="2">
    <source>
        <dbReference type="EMBL" id="GAK49543.1"/>
    </source>
</evidence>
<dbReference type="STRING" id="1499966.U14_00766"/>
<dbReference type="HOGENOM" id="CLU_080926_1_0_0"/>
<dbReference type="Proteomes" id="UP000030700">
    <property type="component" value="Unassembled WGS sequence"/>
</dbReference>
<dbReference type="SMART" id="SM00909">
    <property type="entry name" value="Germane"/>
    <property type="match status" value="1"/>
</dbReference>
<dbReference type="InterPro" id="IPR019606">
    <property type="entry name" value="GerMN"/>
</dbReference>
<evidence type="ECO:0000259" key="1">
    <source>
        <dbReference type="SMART" id="SM00909"/>
    </source>
</evidence>
<keyword evidence="3" id="KW-1185">Reference proteome</keyword>
<accession>A0A0S6VR12</accession>
<evidence type="ECO:0000313" key="3">
    <source>
        <dbReference type="Proteomes" id="UP000030700"/>
    </source>
</evidence>
<protein>
    <recommendedName>
        <fullName evidence="1">GerMN domain-containing protein</fullName>
    </recommendedName>
</protein>
<reference evidence="2" key="1">
    <citation type="journal article" date="2015" name="PeerJ">
        <title>First genomic representation of candidate bacterial phylum KSB3 points to enhanced environmental sensing as a trigger of wastewater bulking.</title>
        <authorList>
            <person name="Sekiguchi Y."/>
            <person name="Ohashi A."/>
            <person name="Parks D.H."/>
            <person name="Yamauchi T."/>
            <person name="Tyson G.W."/>
            <person name="Hugenholtz P."/>
        </authorList>
    </citation>
    <scope>NUCLEOTIDE SEQUENCE [LARGE SCALE GENOMIC DNA]</scope>
</reference>
<gene>
    <name evidence="2" type="ORF">U14_00766</name>
</gene>
<organism evidence="2">
    <name type="scientific">Candidatus Moduliflexus flocculans</name>
    <dbReference type="NCBI Taxonomy" id="1499966"/>
    <lineage>
        <taxon>Bacteria</taxon>
        <taxon>Candidatus Moduliflexota</taxon>
        <taxon>Candidatus Moduliflexia</taxon>
        <taxon>Candidatus Moduliflexales</taxon>
        <taxon>Candidatus Moduliflexaceae</taxon>
    </lineage>
</organism>